<evidence type="ECO:0000256" key="4">
    <source>
        <dbReference type="ARBA" id="ARBA00022694"/>
    </source>
</evidence>
<evidence type="ECO:0000256" key="1">
    <source>
        <dbReference type="ARBA" id="ARBA00004496"/>
    </source>
</evidence>
<keyword evidence="4 8" id="KW-0819">tRNA processing</keyword>
<evidence type="ECO:0000256" key="2">
    <source>
        <dbReference type="ARBA" id="ARBA00022490"/>
    </source>
</evidence>
<dbReference type="InterPro" id="IPR012796">
    <property type="entry name" value="Lysidine-tRNA-synth_C"/>
</dbReference>
<dbReference type="InterPro" id="IPR012795">
    <property type="entry name" value="tRNA_Ile_lys_synt_N"/>
</dbReference>
<dbReference type="SUPFAM" id="SSF56037">
    <property type="entry name" value="PheT/TilS domain"/>
    <property type="match status" value="1"/>
</dbReference>
<dbReference type="GO" id="GO:0005524">
    <property type="term" value="F:ATP binding"/>
    <property type="evidence" value="ECO:0007669"/>
    <property type="project" value="UniProtKB-UniRule"/>
</dbReference>
<keyword evidence="11" id="KW-1185">Reference proteome</keyword>
<dbReference type="NCBIfam" id="TIGR02432">
    <property type="entry name" value="lysidine_TilS_N"/>
    <property type="match status" value="1"/>
</dbReference>
<dbReference type="GO" id="GO:0006400">
    <property type="term" value="P:tRNA modification"/>
    <property type="evidence" value="ECO:0007669"/>
    <property type="project" value="UniProtKB-UniRule"/>
</dbReference>
<dbReference type="PANTHER" id="PTHR43033">
    <property type="entry name" value="TRNA(ILE)-LYSIDINE SYNTHASE-RELATED"/>
    <property type="match status" value="1"/>
</dbReference>
<proteinExistence type="inferred from homology"/>
<dbReference type="EC" id="6.3.4.19" evidence="8"/>
<evidence type="ECO:0000313" key="11">
    <source>
        <dbReference type="Proteomes" id="UP000616201"/>
    </source>
</evidence>
<dbReference type="CDD" id="cd01992">
    <property type="entry name" value="TilS_N"/>
    <property type="match status" value="1"/>
</dbReference>
<reference evidence="10" key="1">
    <citation type="submission" date="2018-02" db="EMBL/GenBank/DDBJ databases">
        <authorList>
            <person name="Vasarhelyi B.M."/>
            <person name="Deshmukh S."/>
            <person name="Balint B."/>
            <person name="Kukolya J."/>
        </authorList>
    </citation>
    <scope>NUCLEOTIDE SEQUENCE</scope>
    <source>
        <strain evidence="10">KB22</strain>
    </source>
</reference>
<evidence type="ECO:0000313" key="10">
    <source>
        <dbReference type="EMBL" id="MBE8713322.1"/>
    </source>
</evidence>
<keyword evidence="6 8" id="KW-0067">ATP-binding</keyword>
<sequence length="444" mass="52015">MDFLGQFQRYILDNQLLGKDDTVVLAVSGGKDSMVMTELFYRSGYSIILAHCNFNLRGEESDLDEKLVRKYALNHKLPFFVKSFDTEKFADQHKISIQVSARELRYAWFEELRIEQEAQYIAVAQHSNDQVETVLLNLTRGTGLKGLCGIQPIRDKILRPILHFTSQDVQDIAKQWNVPFRDDASNFETKYSRNKIRLKVVPLLREINPEFDKTFIQSIQNFNDSYSLLNEFLAPVKKALFQSVSETLFKIEKIKLQVYLNSGPMVFALFNEFNFSKAILQDLKDSWENGSGRIFESSSHELLLDREYIWLRKLQSVRNEEELLIEHRDVDFQFMNKKYLMEVNKNTEINNDEGVAQFDFDKLTFPLTLRRWKNGDKFVPLGMRGFKKVSDYLIGIKLNLFEKDEVCVLLNGNNDIMWVVNNRIDNRYKLTRKTQKVVTLVCEN</sequence>
<evidence type="ECO:0000259" key="9">
    <source>
        <dbReference type="SMART" id="SM00977"/>
    </source>
</evidence>
<comment type="function">
    <text evidence="8">Ligates lysine onto the cytidine present at position 34 of the AUA codon-specific tRNA(Ile) that contains the anticodon CAU, in an ATP-dependent manner. Cytidine is converted to lysidine, thus changing the amino acid specificity of the tRNA from methionine to isoleucine.</text>
</comment>
<dbReference type="RefSeq" id="WP_196935268.1">
    <property type="nucleotide sequence ID" value="NZ_MU158698.1"/>
</dbReference>
<evidence type="ECO:0000256" key="3">
    <source>
        <dbReference type="ARBA" id="ARBA00022598"/>
    </source>
</evidence>
<dbReference type="Gene3D" id="3.40.50.620">
    <property type="entry name" value="HUPs"/>
    <property type="match status" value="1"/>
</dbReference>
<dbReference type="GO" id="GO:0032267">
    <property type="term" value="F:tRNA(Ile)-lysidine synthase activity"/>
    <property type="evidence" value="ECO:0007669"/>
    <property type="project" value="UniProtKB-EC"/>
</dbReference>
<evidence type="ECO:0000256" key="8">
    <source>
        <dbReference type="HAMAP-Rule" id="MF_01161"/>
    </source>
</evidence>
<dbReference type="InterPro" id="IPR012094">
    <property type="entry name" value="tRNA_Ile_lys_synt"/>
</dbReference>
<dbReference type="Pfam" id="PF11734">
    <property type="entry name" value="TilS_C"/>
    <property type="match status" value="1"/>
</dbReference>
<gene>
    <name evidence="8 10" type="primary">tilS</name>
    <name evidence="10" type="ORF">C4F49_06490</name>
</gene>
<dbReference type="Proteomes" id="UP000616201">
    <property type="component" value="Unassembled WGS sequence"/>
</dbReference>
<dbReference type="Pfam" id="PF01171">
    <property type="entry name" value="ATP_bind_3"/>
    <property type="match status" value="1"/>
</dbReference>
<keyword evidence="3 8" id="KW-0436">Ligase</keyword>
<keyword evidence="5 8" id="KW-0547">Nucleotide-binding</keyword>
<evidence type="ECO:0000256" key="7">
    <source>
        <dbReference type="ARBA" id="ARBA00048539"/>
    </source>
</evidence>
<organism evidence="10 11">
    <name type="scientific">Sphingobacterium hungaricum</name>
    <dbReference type="NCBI Taxonomy" id="2082723"/>
    <lineage>
        <taxon>Bacteria</taxon>
        <taxon>Pseudomonadati</taxon>
        <taxon>Bacteroidota</taxon>
        <taxon>Sphingobacteriia</taxon>
        <taxon>Sphingobacteriales</taxon>
        <taxon>Sphingobacteriaceae</taxon>
        <taxon>Sphingobacterium</taxon>
    </lineage>
</organism>
<dbReference type="InterPro" id="IPR014729">
    <property type="entry name" value="Rossmann-like_a/b/a_fold"/>
</dbReference>
<evidence type="ECO:0000256" key="5">
    <source>
        <dbReference type="ARBA" id="ARBA00022741"/>
    </source>
</evidence>
<evidence type="ECO:0000256" key="6">
    <source>
        <dbReference type="ARBA" id="ARBA00022840"/>
    </source>
</evidence>
<accession>A0A928YQ85</accession>
<feature type="binding site" evidence="8">
    <location>
        <begin position="28"/>
        <end position="33"/>
    </location>
    <ligand>
        <name>ATP</name>
        <dbReference type="ChEBI" id="CHEBI:30616"/>
    </ligand>
</feature>
<dbReference type="SMART" id="SM00977">
    <property type="entry name" value="TilS_C"/>
    <property type="match status" value="1"/>
</dbReference>
<dbReference type="EMBL" id="PRDK01000004">
    <property type="protein sequence ID" value="MBE8713322.1"/>
    <property type="molecule type" value="Genomic_DNA"/>
</dbReference>
<protein>
    <recommendedName>
        <fullName evidence="8">tRNA(Ile)-lysidine synthase</fullName>
        <ecNumber evidence="8">6.3.4.19</ecNumber>
    </recommendedName>
    <alternativeName>
        <fullName evidence="8">tRNA(Ile)-2-lysyl-cytidine synthase</fullName>
    </alternativeName>
    <alternativeName>
        <fullName evidence="8">tRNA(Ile)-lysidine synthetase</fullName>
    </alternativeName>
</protein>
<dbReference type="HAMAP" id="MF_01161">
    <property type="entry name" value="tRNA_Ile_lys_synt"/>
    <property type="match status" value="1"/>
</dbReference>
<dbReference type="SUPFAM" id="SSF52402">
    <property type="entry name" value="Adenine nucleotide alpha hydrolases-like"/>
    <property type="match status" value="1"/>
</dbReference>
<comment type="subcellular location">
    <subcellularLocation>
        <location evidence="1 8">Cytoplasm</location>
    </subcellularLocation>
</comment>
<keyword evidence="2 8" id="KW-0963">Cytoplasm</keyword>
<comment type="similarity">
    <text evidence="8">Belongs to the tRNA(Ile)-lysidine synthase family.</text>
</comment>
<feature type="domain" description="Lysidine-tRNA(Ile) synthetase C-terminal" evidence="9">
    <location>
        <begin position="367"/>
        <end position="440"/>
    </location>
</feature>
<comment type="catalytic activity">
    <reaction evidence="7 8">
        <text>cytidine(34) in tRNA(Ile2) + L-lysine + ATP = lysidine(34) in tRNA(Ile2) + AMP + diphosphate + H(+)</text>
        <dbReference type="Rhea" id="RHEA:43744"/>
        <dbReference type="Rhea" id="RHEA-COMP:10625"/>
        <dbReference type="Rhea" id="RHEA-COMP:10670"/>
        <dbReference type="ChEBI" id="CHEBI:15378"/>
        <dbReference type="ChEBI" id="CHEBI:30616"/>
        <dbReference type="ChEBI" id="CHEBI:32551"/>
        <dbReference type="ChEBI" id="CHEBI:33019"/>
        <dbReference type="ChEBI" id="CHEBI:82748"/>
        <dbReference type="ChEBI" id="CHEBI:83665"/>
        <dbReference type="ChEBI" id="CHEBI:456215"/>
        <dbReference type="EC" id="6.3.4.19"/>
    </reaction>
</comment>
<comment type="domain">
    <text evidence="8">The N-terminal region contains the highly conserved SGGXDS motif, predicted to be a P-loop motif involved in ATP binding.</text>
</comment>
<dbReference type="NCBIfam" id="TIGR02433">
    <property type="entry name" value="lysidine_TilS_C"/>
    <property type="match status" value="1"/>
</dbReference>
<comment type="caution">
    <text evidence="10">The sequence shown here is derived from an EMBL/GenBank/DDBJ whole genome shotgun (WGS) entry which is preliminary data.</text>
</comment>
<dbReference type="AlphaFoldDB" id="A0A928YQ85"/>
<dbReference type="InterPro" id="IPR011063">
    <property type="entry name" value="TilS/TtcA_N"/>
</dbReference>
<dbReference type="GO" id="GO:0005737">
    <property type="term" value="C:cytoplasm"/>
    <property type="evidence" value="ECO:0007669"/>
    <property type="project" value="UniProtKB-SubCell"/>
</dbReference>
<dbReference type="PANTHER" id="PTHR43033:SF1">
    <property type="entry name" value="TRNA(ILE)-LYSIDINE SYNTHASE-RELATED"/>
    <property type="match status" value="1"/>
</dbReference>
<name>A0A928YQ85_9SPHI</name>